<dbReference type="AlphaFoldDB" id="A0A9D4GZA1"/>
<protein>
    <submittedName>
        <fullName evidence="1">Uncharacterized protein</fullName>
    </submittedName>
</protein>
<evidence type="ECO:0000313" key="1">
    <source>
        <dbReference type="EMBL" id="KAH3826404.1"/>
    </source>
</evidence>
<name>A0A9D4GZA1_DREPO</name>
<dbReference type="Proteomes" id="UP000828390">
    <property type="component" value="Unassembled WGS sequence"/>
</dbReference>
<proteinExistence type="predicted"/>
<organism evidence="1 2">
    <name type="scientific">Dreissena polymorpha</name>
    <name type="common">Zebra mussel</name>
    <name type="synonym">Mytilus polymorpha</name>
    <dbReference type="NCBI Taxonomy" id="45954"/>
    <lineage>
        <taxon>Eukaryota</taxon>
        <taxon>Metazoa</taxon>
        <taxon>Spiralia</taxon>
        <taxon>Lophotrochozoa</taxon>
        <taxon>Mollusca</taxon>
        <taxon>Bivalvia</taxon>
        <taxon>Autobranchia</taxon>
        <taxon>Heteroconchia</taxon>
        <taxon>Euheterodonta</taxon>
        <taxon>Imparidentia</taxon>
        <taxon>Neoheterodontei</taxon>
        <taxon>Myida</taxon>
        <taxon>Dreissenoidea</taxon>
        <taxon>Dreissenidae</taxon>
        <taxon>Dreissena</taxon>
    </lineage>
</organism>
<dbReference type="EMBL" id="JAIWYP010000005">
    <property type="protein sequence ID" value="KAH3826404.1"/>
    <property type="molecule type" value="Genomic_DNA"/>
</dbReference>
<gene>
    <name evidence="1" type="ORF">DPMN_128309</name>
</gene>
<accession>A0A9D4GZA1</accession>
<comment type="caution">
    <text evidence="1">The sequence shown here is derived from an EMBL/GenBank/DDBJ whole genome shotgun (WGS) entry which is preliminary data.</text>
</comment>
<evidence type="ECO:0000313" key="2">
    <source>
        <dbReference type="Proteomes" id="UP000828390"/>
    </source>
</evidence>
<sequence>MFTDHRKNADSIFAEDIFGPALKTAEDIGVTMTIPRQSNVGGTILHQSISSFNLSGTQQLQYLSGAQQLQYLSGAQQLQYLSGAYGLDGAIICRKSYSAMFDIINKIVSAQDSALWDS</sequence>
<reference evidence="1" key="2">
    <citation type="submission" date="2020-11" db="EMBL/GenBank/DDBJ databases">
        <authorList>
            <person name="McCartney M.A."/>
            <person name="Auch B."/>
            <person name="Kono T."/>
            <person name="Mallez S."/>
            <person name="Becker A."/>
            <person name="Gohl D.M."/>
            <person name="Silverstein K.A.T."/>
            <person name="Koren S."/>
            <person name="Bechman K.B."/>
            <person name="Herman A."/>
            <person name="Abrahante J.E."/>
            <person name="Garbe J."/>
        </authorList>
    </citation>
    <scope>NUCLEOTIDE SEQUENCE</scope>
    <source>
        <strain evidence="1">Duluth1</strain>
        <tissue evidence="1">Whole animal</tissue>
    </source>
</reference>
<keyword evidence="2" id="KW-1185">Reference proteome</keyword>
<reference evidence="1" key="1">
    <citation type="journal article" date="2019" name="bioRxiv">
        <title>The Genome of the Zebra Mussel, Dreissena polymorpha: A Resource for Invasive Species Research.</title>
        <authorList>
            <person name="McCartney M.A."/>
            <person name="Auch B."/>
            <person name="Kono T."/>
            <person name="Mallez S."/>
            <person name="Zhang Y."/>
            <person name="Obille A."/>
            <person name="Becker A."/>
            <person name="Abrahante J.E."/>
            <person name="Garbe J."/>
            <person name="Badalamenti J.P."/>
            <person name="Herman A."/>
            <person name="Mangelson H."/>
            <person name="Liachko I."/>
            <person name="Sullivan S."/>
            <person name="Sone E.D."/>
            <person name="Koren S."/>
            <person name="Silverstein K.A.T."/>
            <person name="Beckman K.B."/>
            <person name="Gohl D.M."/>
        </authorList>
    </citation>
    <scope>NUCLEOTIDE SEQUENCE</scope>
    <source>
        <strain evidence="1">Duluth1</strain>
        <tissue evidence="1">Whole animal</tissue>
    </source>
</reference>